<sequence length="361" mass="39798">MAPPRPLFDLNEPPPEDDIEDDASTACESSQSRSGLEVYDGMGDGSTARGLPSPPSQEDESTGDALPEGELLFPVFDLDAPLSPLDDDDDDDEEEDGDLTLEDLPRSPDDPDGGRSTGTSCSSVRMANDRSKVSHPEAAGLTTPCSHADDGVDMHGTGPVDASPSDGISPRASLPDCHDMKTLSPAFPVRSSSENSASRFHGIGEEGTMPPYHMPQRHKQAPVPRHNYGEDSGMFHGGSHGAGSRHHERSMRSHQGIPRSNRRWRPMRRGENGHDQIQLVYNGHDQMQRIYNNVPNQCQQMNNGRDRRQLVYNNDHDGRHQVFYSNGHDQRQQAHHGNRWPDEGYQVGQGRHHGYAGPNRQ</sequence>
<feature type="region of interest" description="Disordered" evidence="1">
    <location>
        <begin position="238"/>
        <end position="269"/>
    </location>
</feature>
<feature type="region of interest" description="Disordered" evidence="1">
    <location>
        <begin position="328"/>
        <end position="361"/>
    </location>
</feature>
<dbReference type="Proteomes" id="UP000006038">
    <property type="component" value="Chromosome 5"/>
</dbReference>
<dbReference type="Gramene" id="OB05G25850.1">
    <property type="protein sequence ID" value="OB05G25850.1"/>
    <property type="gene ID" value="OB05G25850"/>
</dbReference>
<keyword evidence="3" id="KW-1185">Reference proteome</keyword>
<protein>
    <submittedName>
        <fullName evidence="2">Uncharacterized protein</fullName>
    </submittedName>
</protein>
<evidence type="ECO:0000313" key="2">
    <source>
        <dbReference type="EnsemblPlants" id="OB05G25850.1"/>
    </source>
</evidence>
<name>J3M7L1_ORYBR</name>
<reference evidence="2" key="2">
    <citation type="submission" date="2013-04" db="UniProtKB">
        <authorList>
            <consortium name="EnsemblPlants"/>
        </authorList>
    </citation>
    <scope>IDENTIFICATION</scope>
</reference>
<evidence type="ECO:0000313" key="3">
    <source>
        <dbReference type="Proteomes" id="UP000006038"/>
    </source>
</evidence>
<dbReference type="AlphaFoldDB" id="J3M7L1"/>
<feature type="compositionally biased region" description="Acidic residues" evidence="1">
    <location>
        <begin position="85"/>
        <end position="101"/>
    </location>
</feature>
<evidence type="ECO:0000256" key="1">
    <source>
        <dbReference type="SAM" id="MobiDB-lite"/>
    </source>
</evidence>
<feature type="region of interest" description="Disordered" evidence="1">
    <location>
        <begin position="1"/>
        <end position="198"/>
    </location>
</feature>
<proteinExistence type="predicted"/>
<feature type="compositionally biased region" description="Basic and acidic residues" evidence="1">
    <location>
        <begin position="103"/>
        <end position="113"/>
    </location>
</feature>
<organism evidence="2">
    <name type="scientific">Oryza brachyantha</name>
    <name type="common">malo sina</name>
    <dbReference type="NCBI Taxonomy" id="4533"/>
    <lineage>
        <taxon>Eukaryota</taxon>
        <taxon>Viridiplantae</taxon>
        <taxon>Streptophyta</taxon>
        <taxon>Embryophyta</taxon>
        <taxon>Tracheophyta</taxon>
        <taxon>Spermatophyta</taxon>
        <taxon>Magnoliopsida</taxon>
        <taxon>Liliopsida</taxon>
        <taxon>Poales</taxon>
        <taxon>Poaceae</taxon>
        <taxon>BOP clade</taxon>
        <taxon>Oryzoideae</taxon>
        <taxon>Oryzeae</taxon>
        <taxon>Oryzinae</taxon>
        <taxon>Oryza</taxon>
    </lineage>
</organism>
<feature type="compositionally biased region" description="Acidic residues" evidence="1">
    <location>
        <begin position="14"/>
        <end position="23"/>
    </location>
</feature>
<dbReference type="EnsemblPlants" id="OB05G25850.1">
    <property type="protein sequence ID" value="OB05G25850.1"/>
    <property type="gene ID" value="OB05G25850"/>
</dbReference>
<reference evidence="2" key="1">
    <citation type="journal article" date="2013" name="Nat. Commun.">
        <title>Whole-genome sequencing of Oryza brachyantha reveals mechanisms underlying Oryza genome evolution.</title>
        <authorList>
            <person name="Chen J."/>
            <person name="Huang Q."/>
            <person name="Gao D."/>
            <person name="Wang J."/>
            <person name="Lang Y."/>
            <person name="Liu T."/>
            <person name="Li B."/>
            <person name="Bai Z."/>
            <person name="Luis Goicoechea J."/>
            <person name="Liang C."/>
            <person name="Chen C."/>
            <person name="Zhang W."/>
            <person name="Sun S."/>
            <person name="Liao Y."/>
            <person name="Zhang X."/>
            <person name="Yang L."/>
            <person name="Song C."/>
            <person name="Wang M."/>
            <person name="Shi J."/>
            <person name="Liu G."/>
            <person name="Liu J."/>
            <person name="Zhou H."/>
            <person name="Zhou W."/>
            <person name="Yu Q."/>
            <person name="An N."/>
            <person name="Chen Y."/>
            <person name="Cai Q."/>
            <person name="Wang B."/>
            <person name="Liu B."/>
            <person name="Min J."/>
            <person name="Huang Y."/>
            <person name="Wu H."/>
            <person name="Li Z."/>
            <person name="Zhang Y."/>
            <person name="Yin Y."/>
            <person name="Song W."/>
            <person name="Jiang J."/>
            <person name="Jackson S.A."/>
            <person name="Wing R.A."/>
            <person name="Wang J."/>
            <person name="Chen M."/>
        </authorList>
    </citation>
    <scope>NUCLEOTIDE SEQUENCE [LARGE SCALE GENOMIC DNA]</scope>
    <source>
        <strain evidence="2">cv. IRGC 101232</strain>
    </source>
</reference>
<dbReference type="HOGENOM" id="CLU_044654_0_0_1"/>
<accession>J3M7L1</accession>
<dbReference type="eggNOG" id="ENOG502R5NP">
    <property type="taxonomic scope" value="Eukaryota"/>
</dbReference>